<dbReference type="Proteomes" id="UP000501128">
    <property type="component" value="Chromosome"/>
</dbReference>
<dbReference type="AlphaFoldDB" id="A0A7L5DJD5"/>
<gene>
    <name evidence="1" type="ORF">HH216_01460</name>
</gene>
<organism evidence="1 2">
    <name type="scientific">Spirosoma rhododendri</name>
    <dbReference type="NCBI Taxonomy" id="2728024"/>
    <lineage>
        <taxon>Bacteria</taxon>
        <taxon>Pseudomonadati</taxon>
        <taxon>Bacteroidota</taxon>
        <taxon>Cytophagia</taxon>
        <taxon>Cytophagales</taxon>
        <taxon>Cytophagaceae</taxon>
        <taxon>Spirosoma</taxon>
    </lineage>
</organism>
<protein>
    <submittedName>
        <fullName evidence="1">Uncharacterized protein</fullName>
    </submittedName>
</protein>
<evidence type="ECO:0000313" key="2">
    <source>
        <dbReference type="Proteomes" id="UP000501128"/>
    </source>
</evidence>
<evidence type="ECO:0000313" key="1">
    <source>
        <dbReference type="EMBL" id="QJD77233.1"/>
    </source>
</evidence>
<sequence length="112" mass="12704">MAITKAQQLPTAQKILRLGTATYDKWVDYVVHIKWDPSGNTGILEIWQDGKKVANEQNINIGYPQKYKPYWKAGIYAWTGKSKYAERVLYYDDVTIGNASATYDTVKPGQAN</sequence>
<dbReference type="KEGG" id="srho:HH216_01460"/>
<name>A0A7L5DJD5_9BACT</name>
<reference evidence="1 2" key="1">
    <citation type="submission" date="2020-04" db="EMBL/GenBank/DDBJ databases">
        <title>Genome sequencing of novel species.</title>
        <authorList>
            <person name="Heo J."/>
            <person name="Kim S.-J."/>
            <person name="Kim J.-S."/>
            <person name="Hong S.-B."/>
            <person name="Kwon S.-W."/>
        </authorList>
    </citation>
    <scope>NUCLEOTIDE SEQUENCE [LARGE SCALE GENOMIC DNA]</scope>
    <source>
        <strain evidence="1 2">CJU-R4</strain>
    </source>
</reference>
<dbReference type="EMBL" id="CP051677">
    <property type="protein sequence ID" value="QJD77233.1"/>
    <property type="molecule type" value="Genomic_DNA"/>
</dbReference>
<proteinExistence type="predicted"/>
<keyword evidence="2" id="KW-1185">Reference proteome</keyword>
<dbReference type="InterPro" id="IPR025975">
    <property type="entry name" value="Polysacc_lyase"/>
</dbReference>
<dbReference type="Pfam" id="PF14099">
    <property type="entry name" value="Polysacc_lyase"/>
    <property type="match status" value="1"/>
</dbReference>
<accession>A0A7L5DJD5</accession>
<dbReference type="Gene3D" id="2.60.120.200">
    <property type="match status" value="1"/>
</dbReference>